<dbReference type="GO" id="GO:0006488">
    <property type="term" value="P:dolichol-linked oligosaccharide biosynthetic process"/>
    <property type="evidence" value="ECO:0007669"/>
    <property type="project" value="TreeGrafter"/>
</dbReference>
<dbReference type="Gene3D" id="3.40.50.2000">
    <property type="entry name" value="Glycogen Phosphorylase B"/>
    <property type="match status" value="1"/>
</dbReference>
<dbReference type="InterPro" id="IPR007235">
    <property type="entry name" value="Glyco_trans_28_C"/>
</dbReference>
<reference evidence="2" key="1">
    <citation type="submission" date="2019-03" db="EMBL/GenBank/DDBJ databases">
        <authorList>
            <person name="Mank J."/>
            <person name="Almeida P."/>
        </authorList>
    </citation>
    <scope>NUCLEOTIDE SEQUENCE</scope>
    <source>
        <strain evidence="2">78183</strain>
    </source>
</reference>
<sequence length="154" mass="16707">MTKQSYLCFSSSSTTGFRTFNSVPPTPSSLCRRSYLKTKANSSSIKTRNGEMGDAGDSVKQEKKVVFVTVGTTLFDALVRAVDTNGVKQELLRKGYTHLVIQMGRGSYNPTKCNGEEGSLAVDYFTFSPSIADHLRSASLGLGAYLKLCSLVNL</sequence>
<organism evidence="2">
    <name type="scientific">Salix viminalis</name>
    <name type="common">Common osier</name>
    <name type="synonym">Basket willow</name>
    <dbReference type="NCBI Taxonomy" id="40686"/>
    <lineage>
        <taxon>Eukaryota</taxon>
        <taxon>Viridiplantae</taxon>
        <taxon>Streptophyta</taxon>
        <taxon>Embryophyta</taxon>
        <taxon>Tracheophyta</taxon>
        <taxon>Spermatophyta</taxon>
        <taxon>Magnoliopsida</taxon>
        <taxon>eudicotyledons</taxon>
        <taxon>Gunneridae</taxon>
        <taxon>Pentapetalae</taxon>
        <taxon>rosids</taxon>
        <taxon>fabids</taxon>
        <taxon>Malpighiales</taxon>
        <taxon>Salicaceae</taxon>
        <taxon>Saliceae</taxon>
        <taxon>Salix</taxon>
    </lineage>
</organism>
<evidence type="ECO:0000313" key="2">
    <source>
        <dbReference type="EMBL" id="VFU45947.1"/>
    </source>
</evidence>
<proteinExistence type="predicted"/>
<feature type="domain" description="Glycosyl transferase family 28 C-terminal" evidence="1">
    <location>
        <begin position="65"/>
        <end position="141"/>
    </location>
</feature>
<dbReference type="PANTHER" id="PTHR47043:SF1">
    <property type="entry name" value="UDP-N-ACETYLGLUCOSAMINE TRANSFERASE SUBUNIT ALG13"/>
    <property type="match status" value="1"/>
</dbReference>
<dbReference type="Pfam" id="PF04101">
    <property type="entry name" value="Glyco_tran_28_C"/>
    <property type="match status" value="1"/>
</dbReference>
<dbReference type="GO" id="GO:0016758">
    <property type="term" value="F:hexosyltransferase activity"/>
    <property type="evidence" value="ECO:0007669"/>
    <property type="project" value="InterPro"/>
</dbReference>
<dbReference type="GO" id="GO:0043541">
    <property type="term" value="C:UDP-N-acetylglucosamine transferase complex"/>
    <property type="evidence" value="ECO:0007669"/>
    <property type="project" value="TreeGrafter"/>
</dbReference>
<accession>A0A6N2M874</accession>
<dbReference type="AlphaFoldDB" id="A0A6N2M874"/>
<name>A0A6N2M874_SALVM</name>
<dbReference type="InterPro" id="IPR052474">
    <property type="entry name" value="UDP-GlcNAc_transferase"/>
</dbReference>
<dbReference type="EMBL" id="CAADRP010001630">
    <property type="protein sequence ID" value="VFU45947.1"/>
    <property type="molecule type" value="Genomic_DNA"/>
</dbReference>
<gene>
    <name evidence="2" type="ORF">SVIM_LOCUS289792</name>
</gene>
<dbReference type="PANTHER" id="PTHR47043">
    <property type="entry name" value="UDP-N-ACETYLGLUCOSAMINE TRANSFERASE SUBUNIT ALG13"/>
    <property type="match status" value="1"/>
</dbReference>
<protein>
    <recommendedName>
        <fullName evidence="1">Glycosyl transferase family 28 C-terminal domain-containing protein</fullName>
    </recommendedName>
</protein>
<evidence type="ECO:0000259" key="1">
    <source>
        <dbReference type="Pfam" id="PF04101"/>
    </source>
</evidence>